<organism evidence="1 2">
    <name type="scientific">Comamonas aquatica</name>
    <dbReference type="NCBI Taxonomy" id="225991"/>
    <lineage>
        <taxon>Bacteria</taxon>
        <taxon>Pseudomonadati</taxon>
        <taxon>Pseudomonadota</taxon>
        <taxon>Betaproteobacteria</taxon>
        <taxon>Burkholderiales</taxon>
        <taxon>Comamonadaceae</taxon>
        <taxon>Comamonas</taxon>
    </lineage>
</organism>
<sequence>MNARQPVGYFGPTSSPCADAERWEDEQEAAQAMREVAERQAPLIVLQRLQAMKQPADWSKDCICTGKLWAPFEILDAAMESGDDATLSAVAELLTSPHAAKLHQVLATWFGQKHALDIYHEEVVQAHAHV</sequence>
<dbReference type="EMBL" id="CAHPSC010000011">
    <property type="protein sequence ID" value="CAB5675820.1"/>
    <property type="molecule type" value="Genomic_DNA"/>
</dbReference>
<dbReference type="RefSeq" id="WP_234686409.1">
    <property type="nucleotide sequence ID" value="NZ_CAHPSC010000011.1"/>
</dbReference>
<dbReference type="AlphaFoldDB" id="A0AA35D615"/>
<reference evidence="1" key="1">
    <citation type="submission" date="2020-05" db="EMBL/GenBank/DDBJ databases">
        <authorList>
            <person name="Delgado-Blas J."/>
        </authorList>
    </citation>
    <scope>NUCLEOTIDE SEQUENCE</scope>
    <source>
        <strain evidence="1">BB1454</strain>
    </source>
</reference>
<gene>
    <name evidence="1" type="ORF">GHA_01117</name>
</gene>
<evidence type="ECO:0000313" key="1">
    <source>
        <dbReference type="EMBL" id="CAB5675820.1"/>
    </source>
</evidence>
<proteinExistence type="predicted"/>
<comment type="caution">
    <text evidence="1">The sequence shown here is derived from an EMBL/GenBank/DDBJ whole genome shotgun (WGS) entry which is preliminary data.</text>
</comment>
<evidence type="ECO:0000313" key="2">
    <source>
        <dbReference type="Proteomes" id="UP000834458"/>
    </source>
</evidence>
<accession>A0AA35D615</accession>
<name>A0AA35D615_9BURK</name>
<protein>
    <submittedName>
        <fullName evidence="1">Uncharacterized protein</fullName>
    </submittedName>
</protein>
<dbReference type="Proteomes" id="UP000834458">
    <property type="component" value="Unassembled WGS sequence"/>
</dbReference>